<dbReference type="InterPro" id="IPR003591">
    <property type="entry name" value="Leu-rich_rpt_typical-subtyp"/>
</dbReference>
<evidence type="ECO:0000256" key="3">
    <source>
        <dbReference type="ARBA" id="ARBA00022737"/>
    </source>
</evidence>
<dbReference type="Pfam" id="PF13855">
    <property type="entry name" value="LRR_8"/>
    <property type="match status" value="1"/>
</dbReference>
<reference evidence="7" key="1">
    <citation type="submission" date="2016-06" db="UniProtKB">
        <authorList>
            <consortium name="WormBaseParasite"/>
        </authorList>
    </citation>
    <scope>IDENTIFICATION</scope>
</reference>
<evidence type="ECO:0000313" key="7">
    <source>
        <dbReference type="WBParaSite" id="GPUH_0001156101-mRNA-1"/>
    </source>
</evidence>
<dbReference type="GO" id="GO:0005615">
    <property type="term" value="C:extracellular space"/>
    <property type="evidence" value="ECO:0007669"/>
    <property type="project" value="TreeGrafter"/>
</dbReference>
<evidence type="ECO:0000313" key="6">
    <source>
        <dbReference type="Proteomes" id="UP000271098"/>
    </source>
</evidence>
<dbReference type="GO" id="GO:0031012">
    <property type="term" value="C:extracellular matrix"/>
    <property type="evidence" value="ECO:0007669"/>
    <property type="project" value="TreeGrafter"/>
</dbReference>
<gene>
    <name evidence="5" type="ORF">GPUH_LOCUS11547</name>
</gene>
<feature type="chain" id="PRO_5043138837" evidence="4">
    <location>
        <begin position="21"/>
        <end position="229"/>
    </location>
</feature>
<dbReference type="AlphaFoldDB" id="A0A183DS56"/>
<name>A0A183DS56_9BILA</name>
<dbReference type="Proteomes" id="UP000271098">
    <property type="component" value="Unassembled WGS sequence"/>
</dbReference>
<sequence length="229" mass="25272">MISQQAILLLLCTAATCVLAFCPAFLKNQTACTCFAYIDGIVIRCNGQDGPAVVEQLKKTPIEIRELALENANIVEIGRNAFKNLRIKKLILDNNRIRALHPDAFRGLESAMLELSISKNKLTAIPTDSLTAMRALSVLSLRCNNIGDIKTPVFRNMSSLIDLNLGCNQICNIEGPVFNDVKNTLQNLILDNNCLSSVPSESIRNLDSLIGLHIKYNQVSNYVDFCDCL</sequence>
<evidence type="ECO:0000256" key="1">
    <source>
        <dbReference type="ARBA" id="ARBA00022614"/>
    </source>
</evidence>
<keyword evidence="6" id="KW-1185">Reference proteome</keyword>
<dbReference type="WBParaSite" id="GPUH_0001156101-mRNA-1">
    <property type="protein sequence ID" value="GPUH_0001156101-mRNA-1"/>
    <property type="gene ID" value="GPUH_0001156101"/>
</dbReference>
<proteinExistence type="predicted"/>
<organism evidence="7">
    <name type="scientific">Gongylonema pulchrum</name>
    <dbReference type="NCBI Taxonomy" id="637853"/>
    <lineage>
        <taxon>Eukaryota</taxon>
        <taxon>Metazoa</taxon>
        <taxon>Ecdysozoa</taxon>
        <taxon>Nematoda</taxon>
        <taxon>Chromadorea</taxon>
        <taxon>Rhabditida</taxon>
        <taxon>Spirurina</taxon>
        <taxon>Spiruromorpha</taxon>
        <taxon>Spiruroidea</taxon>
        <taxon>Gongylonematidae</taxon>
        <taxon>Gongylonema</taxon>
    </lineage>
</organism>
<keyword evidence="3" id="KW-0677">Repeat</keyword>
<dbReference type="OrthoDB" id="1055097at2759"/>
<dbReference type="EMBL" id="UYRT01078626">
    <property type="protein sequence ID" value="VDN18916.1"/>
    <property type="molecule type" value="Genomic_DNA"/>
</dbReference>
<evidence type="ECO:0000313" key="5">
    <source>
        <dbReference type="EMBL" id="VDN18916.1"/>
    </source>
</evidence>
<evidence type="ECO:0000256" key="2">
    <source>
        <dbReference type="ARBA" id="ARBA00022729"/>
    </source>
</evidence>
<keyword evidence="2 4" id="KW-0732">Signal</keyword>
<dbReference type="SMART" id="SM00369">
    <property type="entry name" value="LRR_TYP"/>
    <property type="match status" value="5"/>
</dbReference>
<reference evidence="5 6" key="2">
    <citation type="submission" date="2018-11" db="EMBL/GenBank/DDBJ databases">
        <authorList>
            <consortium name="Pathogen Informatics"/>
        </authorList>
    </citation>
    <scope>NUCLEOTIDE SEQUENCE [LARGE SCALE GENOMIC DNA]</scope>
</reference>
<dbReference type="InterPro" id="IPR032675">
    <property type="entry name" value="LRR_dom_sf"/>
</dbReference>
<accession>A0A183DS56</accession>
<protein>
    <submittedName>
        <fullName evidence="7">LRRNT domain-containing protein</fullName>
    </submittedName>
</protein>
<dbReference type="Pfam" id="PF00560">
    <property type="entry name" value="LRR_1"/>
    <property type="match status" value="1"/>
</dbReference>
<dbReference type="PANTHER" id="PTHR24373">
    <property type="entry name" value="SLIT RELATED LEUCINE-RICH REPEAT NEURONAL PROTEIN"/>
    <property type="match status" value="1"/>
</dbReference>
<dbReference type="PANTHER" id="PTHR24373:SF370">
    <property type="entry name" value="FISH-LIPS, ISOFORM E"/>
    <property type="match status" value="1"/>
</dbReference>
<dbReference type="SUPFAM" id="SSF52058">
    <property type="entry name" value="L domain-like"/>
    <property type="match status" value="1"/>
</dbReference>
<evidence type="ECO:0000256" key="4">
    <source>
        <dbReference type="SAM" id="SignalP"/>
    </source>
</evidence>
<dbReference type="Gene3D" id="3.80.10.10">
    <property type="entry name" value="Ribonuclease Inhibitor"/>
    <property type="match status" value="1"/>
</dbReference>
<keyword evidence="1" id="KW-0433">Leucine-rich repeat</keyword>
<dbReference type="InterPro" id="IPR001611">
    <property type="entry name" value="Leu-rich_rpt"/>
</dbReference>
<dbReference type="InterPro" id="IPR050328">
    <property type="entry name" value="Dev_Immune_Receptor"/>
</dbReference>
<feature type="signal peptide" evidence="4">
    <location>
        <begin position="1"/>
        <end position="20"/>
    </location>
</feature>